<gene>
    <name evidence="2" type="ORF">ALAG00032_LOCUS15084</name>
</gene>
<dbReference type="AlphaFoldDB" id="A0A7S3NRA8"/>
<evidence type="ECO:0000313" key="2">
    <source>
        <dbReference type="EMBL" id="CAE0374281.1"/>
    </source>
</evidence>
<dbReference type="InterPro" id="IPR050282">
    <property type="entry name" value="Cycloisomerase_2"/>
</dbReference>
<evidence type="ECO:0008006" key="3">
    <source>
        <dbReference type="Google" id="ProtNLM"/>
    </source>
</evidence>
<dbReference type="SUPFAM" id="SSF51004">
    <property type="entry name" value="C-terminal (heme d1) domain of cytochrome cd1-nitrite reductase"/>
    <property type="match status" value="1"/>
</dbReference>
<dbReference type="InterPro" id="IPR011048">
    <property type="entry name" value="Haem_d1_sf"/>
</dbReference>
<dbReference type="Gene3D" id="2.130.10.10">
    <property type="entry name" value="YVTN repeat-like/Quinoprotein amine dehydrogenase"/>
    <property type="match status" value="1"/>
</dbReference>
<reference evidence="2" key="1">
    <citation type="submission" date="2021-01" db="EMBL/GenBank/DDBJ databases">
        <authorList>
            <person name="Corre E."/>
            <person name="Pelletier E."/>
            <person name="Niang G."/>
            <person name="Scheremetjew M."/>
            <person name="Finn R."/>
            <person name="Kale V."/>
            <person name="Holt S."/>
            <person name="Cochrane G."/>
            <person name="Meng A."/>
            <person name="Brown T."/>
            <person name="Cohen L."/>
        </authorList>
    </citation>
    <scope>NUCLEOTIDE SEQUENCE</scope>
    <source>
        <strain evidence="2">CCMP1510</strain>
    </source>
</reference>
<proteinExistence type="inferred from homology"/>
<organism evidence="2">
    <name type="scientific">Aureoumbra lagunensis</name>
    <dbReference type="NCBI Taxonomy" id="44058"/>
    <lineage>
        <taxon>Eukaryota</taxon>
        <taxon>Sar</taxon>
        <taxon>Stramenopiles</taxon>
        <taxon>Ochrophyta</taxon>
        <taxon>Pelagophyceae</taxon>
        <taxon>Pelagomonadales</taxon>
        <taxon>Aureoumbra</taxon>
    </lineage>
</organism>
<dbReference type="InterPro" id="IPR019405">
    <property type="entry name" value="Lactonase_7-beta_prop"/>
</dbReference>
<comment type="similarity">
    <text evidence="1">Belongs to the cycloisomerase 2 family.</text>
</comment>
<evidence type="ECO:0000256" key="1">
    <source>
        <dbReference type="ARBA" id="ARBA00005564"/>
    </source>
</evidence>
<dbReference type="InterPro" id="IPR015943">
    <property type="entry name" value="WD40/YVTN_repeat-like_dom_sf"/>
</dbReference>
<dbReference type="PANTHER" id="PTHR30344:SF1">
    <property type="entry name" value="6-PHOSPHOGLUCONOLACTONASE"/>
    <property type="match status" value="1"/>
</dbReference>
<name>A0A7S3NRA8_9STRA</name>
<protein>
    <recommendedName>
        <fullName evidence="3">6-phosphogluconolactonase</fullName>
    </recommendedName>
</protein>
<dbReference type="EMBL" id="HBIJ01022989">
    <property type="protein sequence ID" value="CAE0374281.1"/>
    <property type="molecule type" value="Transcribed_RNA"/>
</dbReference>
<accession>A0A7S3NRA8</accession>
<dbReference type="Pfam" id="PF10282">
    <property type="entry name" value="Lactonase"/>
    <property type="match status" value="1"/>
</dbReference>
<dbReference type="PANTHER" id="PTHR30344">
    <property type="entry name" value="6-PHOSPHOGLUCONOLACTONASE-RELATED"/>
    <property type="match status" value="1"/>
</dbReference>
<sequence>MKSKLVIGTYSQDLGFVHGKGLGIVVIDENDFTGEKNSSHKAAVVENSVVANSSYLIVVSEDYMVYALDERNDLGESGGRLHAFRIVDDKLEQVGEGVSCGDTSSCHLLATKNHVLVANYNGGGGSTQGSVACVVRDPKTGALGSVQVKRVGVSFPRTETGVNKERQDTSHAHMVLLDSPNSILVADLGSDVIWRLPYNPHNHNALGDPVPVALCDPGDGPRHMTLNRYLFVLNELSCTLSIFDLDKADMAMCKFPLLPSNNSSSTIATAAALRLTANAVYCSLRVVDGPGLISYYSIDPNTDLPISSSLCHIETGGSMPREIQILDNNSILLAANQNSDTITVFDIHPTTGALKPSSMPHCTRVGTPVCIAELPPPSSFLK</sequence>
<dbReference type="GO" id="GO:0017057">
    <property type="term" value="F:6-phosphogluconolactonase activity"/>
    <property type="evidence" value="ECO:0007669"/>
    <property type="project" value="TreeGrafter"/>
</dbReference>